<dbReference type="Proteomes" id="UP000824280">
    <property type="component" value="Chromosome"/>
</dbReference>
<sequence>MAVYMISRMTIHDRAEYDKYEERFMDIFDKFDGKLLSVDEEPQVVAGEWKATRSVLMEFPTKSQLFAWLTSPEYQEIGKYRDAGSTADAIIVKGLEPGEFK</sequence>
<proteinExistence type="predicted"/>
<evidence type="ECO:0000313" key="3">
    <source>
        <dbReference type="Proteomes" id="UP000824280"/>
    </source>
</evidence>
<dbReference type="Gene3D" id="3.30.70.100">
    <property type="match status" value="1"/>
</dbReference>
<accession>A0ABX8ZCU1</accession>
<protein>
    <submittedName>
        <fullName evidence="2">DUF1330 domain-containing protein</fullName>
    </submittedName>
</protein>
<name>A0ABX8ZCU1_9SPHN</name>
<dbReference type="InterPro" id="IPR010753">
    <property type="entry name" value="DUF1330"/>
</dbReference>
<gene>
    <name evidence="2" type="ORF">K3166_11510</name>
</gene>
<dbReference type="EMBL" id="CP081297">
    <property type="protein sequence ID" value="QZD86816.1"/>
    <property type="molecule type" value="Genomic_DNA"/>
</dbReference>
<dbReference type="RefSeq" id="WP_221422357.1">
    <property type="nucleotide sequence ID" value="NZ_CP081297.1"/>
</dbReference>
<feature type="domain" description="DUF1330" evidence="1">
    <location>
        <begin position="3"/>
        <end position="95"/>
    </location>
</feature>
<evidence type="ECO:0000259" key="1">
    <source>
        <dbReference type="Pfam" id="PF07045"/>
    </source>
</evidence>
<dbReference type="PANTHER" id="PTHR41521">
    <property type="match status" value="1"/>
</dbReference>
<organism evidence="2 3">
    <name type="scientific">Qipengyuania psychrotolerans</name>
    <dbReference type="NCBI Taxonomy" id="2867238"/>
    <lineage>
        <taxon>Bacteria</taxon>
        <taxon>Pseudomonadati</taxon>
        <taxon>Pseudomonadota</taxon>
        <taxon>Alphaproteobacteria</taxon>
        <taxon>Sphingomonadales</taxon>
        <taxon>Erythrobacteraceae</taxon>
        <taxon>Qipengyuania</taxon>
    </lineage>
</organism>
<reference evidence="2 3" key="1">
    <citation type="submission" date="2021-08" db="EMBL/GenBank/DDBJ databases">
        <title>Comparative Genomics Analysis of the Genus Qipengyuania Reveals Extensive Genetic Diversity and Metabolic Versatility, Including the Description of Fifteen Novel Species.</title>
        <authorList>
            <person name="Liu Y."/>
        </authorList>
    </citation>
    <scope>NUCLEOTIDE SEQUENCE [LARGE SCALE GENOMIC DNA]</scope>
    <source>
        <strain evidence="2 3">1XM2-8</strain>
    </source>
</reference>
<evidence type="ECO:0000313" key="2">
    <source>
        <dbReference type="EMBL" id="QZD86816.1"/>
    </source>
</evidence>
<dbReference type="SUPFAM" id="SSF54909">
    <property type="entry name" value="Dimeric alpha+beta barrel"/>
    <property type="match status" value="1"/>
</dbReference>
<keyword evidence="3" id="KW-1185">Reference proteome</keyword>
<dbReference type="PANTHER" id="PTHR41521:SF4">
    <property type="entry name" value="BLR0684 PROTEIN"/>
    <property type="match status" value="1"/>
</dbReference>
<dbReference type="Pfam" id="PF07045">
    <property type="entry name" value="DUF1330"/>
    <property type="match status" value="1"/>
</dbReference>
<dbReference type="InterPro" id="IPR011008">
    <property type="entry name" value="Dimeric_a/b-barrel"/>
</dbReference>